<dbReference type="Pfam" id="PF13289">
    <property type="entry name" value="SIR2_2"/>
    <property type="match status" value="1"/>
</dbReference>
<evidence type="ECO:0000313" key="1">
    <source>
        <dbReference type="EMBL" id="EXU75144.1"/>
    </source>
</evidence>
<gene>
    <name evidence="1" type="ORF">BG55_12820</name>
</gene>
<dbReference type="AlphaFoldDB" id="A0A014MAM8"/>
<dbReference type="STRING" id="69222.BG55_12820"/>
<dbReference type="EMBL" id="JFHN01000051">
    <property type="protein sequence ID" value="EXU75144.1"/>
    <property type="molecule type" value="Genomic_DNA"/>
</dbReference>
<dbReference type="Proteomes" id="UP000019918">
    <property type="component" value="Unassembled WGS sequence"/>
</dbReference>
<comment type="caution">
    <text evidence="1">The sequence shown here is derived from an EMBL/GenBank/DDBJ whole genome shotgun (WGS) entry which is preliminary data.</text>
</comment>
<organism evidence="1 2">
    <name type="scientific">Erwinia mallotivora</name>
    <dbReference type="NCBI Taxonomy" id="69222"/>
    <lineage>
        <taxon>Bacteria</taxon>
        <taxon>Pseudomonadati</taxon>
        <taxon>Pseudomonadota</taxon>
        <taxon>Gammaproteobacteria</taxon>
        <taxon>Enterobacterales</taxon>
        <taxon>Erwiniaceae</taxon>
        <taxon>Erwinia</taxon>
    </lineage>
</organism>
<dbReference type="PATRIC" id="fig|69222.5.peg.2636"/>
<dbReference type="OrthoDB" id="95129at2"/>
<accession>A0A014MAM8</accession>
<keyword evidence="2" id="KW-1185">Reference proteome</keyword>
<protein>
    <submittedName>
        <fullName evidence="1">Uncharacterized protein</fullName>
    </submittedName>
</protein>
<evidence type="ECO:0000313" key="2">
    <source>
        <dbReference type="Proteomes" id="UP000019918"/>
    </source>
</evidence>
<name>A0A014MAM8_9GAMM</name>
<dbReference type="PIRSF" id="PIRSF014677">
    <property type="entry name" value="UCP014677"/>
    <property type="match status" value="1"/>
</dbReference>
<proteinExistence type="predicted"/>
<reference evidence="1 2" key="1">
    <citation type="submission" date="2014-02" db="EMBL/GenBank/DDBJ databases">
        <title>Draft genome of Erwinia mallotivora strain BT-MARDI, a papaya dieback pathogen.</title>
        <authorList>
            <person name="Redzuan R."/>
            <person name="Abu Bakar N."/>
            <person name="Badrun R."/>
            <person name="Mohd Raih M.F."/>
            <person name="Rozano L."/>
            <person name="Mat Amin N."/>
        </authorList>
    </citation>
    <scope>NUCLEOTIDE SEQUENCE [LARGE SCALE GENOMIC DNA]</scope>
    <source>
        <strain evidence="1 2">BT-MARDI</strain>
    </source>
</reference>
<dbReference type="RefSeq" id="WP_034937983.1">
    <property type="nucleotide sequence ID" value="NZ_JFHN01000051.1"/>
</dbReference>
<dbReference type="InterPro" id="IPR011202">
    <property type="entry name" value="UCP014677"/>
</dbReference>
<sequence>MNNFQLKTALIEIFNNRSAGPFLFVGSGFSRRYIGLPDWATLLSIFCTVKKPFEYYLSSGDGTYPTAARLIAEDFNNKWWSDDLYSASRERFSKRVTDKTSAMRFEICDILTKAVQKPLNDSPYVQEINLLSNLNVDGLITTNWDCFLEQLFPDYKVYTGQNELLFSNPQSIAEIYKIHGSAHKPKSLVLTDYDYVDFNLKNPYLAAKLITIFVEHPVVFLGYSLSDKNISDLLSAISVCIGSDNLHQLRNNLIFVQREEGIEEPTVSETYTAIDGVQIPITLIRTDDFLPIYEAIDENKRKIPARILRYCKEELYNLVQSNEPEKKIYVVDIDEVEKHEDVEFVVGVGVAAAKKKEDEVGMIGYTQIRNLDLFEDLLKGNKKYHANSILDSVIPNAGKHSPNIPVFKYLKEVDIESFDDYKRSSLNLDKWVLRQDKSYQCSTYLRSYVRKFKGKDTEYIIEHCTPESAAIYIPFLWDKIDLDVTRDFLIANIDKINPDNSSYATYFKKLACLYDKLKYGWV</sequence>